<gene>
    <name evidence="2" type="ORF">A6V36_33925</name>
    <name evidence="3" type="ORF">A6V37_24700</name>
</gene>
<feature type="region of interest" description="Disordered" evidence="1">
    <location>
        <begin position="1"/>
        <end position="21"/>
    </location>
</feature>
<organism evidence="3 5">
    <name type="scientific">Paraburkholderia ginsengiterrae</name>
    <dbReference type="NCBI Taxonomy" id="1462993"/>
    <lineage>
        <taxon>Bacteria</taxon>
        <taxon>Pseudomonadati</taxon>
        <taxon>Pseudomonadota</taxon>
        <taxon>Betaproteobacteria</taxon>
        <taxon>Burkholderiales</taxon>
        <taxon>Burkholderiaceae</taxon>
        <taxon>Paraburkholderia</taxon>
    </lineage>
</organism>
<protein>
    <submittedName>
        <fullName evidence="3">Uncharacterized protein</fullName>
    </submittedName>
</protein>
<reference evidence="4 5" key="1">
    <citation type="submission" date="2016-04" db="EMBL/GenBank/DDBJ databases">
        <title>Reclassification of Paraburkholderia panaciterrae (Farh et al. 2015) Dobritsa &amp; Samadpour 2016 as a later homotypic synonym of Paraburkholderia ginsengiterrae (Farh et al. 2015) Dobritsa &amp; Samadpour 2016.</title>
        <authorList>
            <person name="Dobritsa A.P."/>
            <person name="Kutumbaka K."/>
            <person name="Samadpour M."/>
        </authorList>
    </citation>
    <scope>NUCLEOTIDE SEQUENCE [LARGE SCALE GENOMIC DNA]</scope>
    <source>
        <strain evidence="3 5">DCY85</strain>
        <strain evidence="2 4">DCY85-1</strain>
    </source>
</reference>
<dbReference type="EMBL" id="LXJZ01000188">
    <property type="protein sequence ID" value="OAJ56029.1"/>
    <property type="molecule type" value="Genomic_DNA"/>
</dbReference>
<proteinExistence type="predicted"/>
<name>A0A1A9N901_9BURK</name>
<evidence type="ECO:0000313" key="3">
    <source>
        <dbReference type="EMBL" id="OAJ61558.1"/>
    </source>
</evidence>
<evidence type="ECO:0000256" key="1">
    <source>
        <dbReference type="SAM" id="MobiDB-lite"/>
    </source>
</evidence>
<evidence type="ECO:0000313" key="2">
    <source>
        <dbReference type="EMBL" id="OAJ56029.1"/>
    </source>
</evidence>
<keyword evidence="4" id="KW-1185">Reference proteome</keyword>
<sequence>MIECARHENPGQARALQSRHKPSRHLSVALNPTGDDFELATFLELVGAQYRSIDRDSQVAGAVAFSSASEPSNPELFVLDVLSALNGIFADCCV</sequence>
<dbReference type="Proteomes" id="UP000078116">
    <property type="component" value="Unassembled WGS sequence"/>
</dbReference>
<dbReference type="EMBL" id="LXKA01000209">
    <property type="protein sequence ID" value="OAJ61558.1"/>
    <property type="molecule type" value="Genomic_DNA"/>
</dbReference>
<comment type="caution">
    <text evidence="3">The sequence shown here is derived from an EMBL/GenBank/DDBJ whole genome shotgun (WGS) entry which is preliminary data.</text>
</comment>
<accession>A0A1A9N901</accession>
<dbReference type="AlphaFoldDB" id="A0A1A9N901"/>
<dbReference type="Proteomes" id="UP000077961">
    <property type="component" value="Unassembled WGS sequence"/>
</dbReference>
<evidence type="ECO:0000313" key="5">
    <source>
        <dbReference type="Proteomes" id="UP000078116"/>
    </source>
</evidence>
<evidence type="ECO:0000313" key="4">
    <source>
        <dbReference type="Proteomes" id="UP000077961"/>
    </source>
</evidence>